<organism evidence="2 3">
    <name type="scientific">Sphingobacterium suaedae</name>
    <dbReference type="NCBI Taxonomy" id="1686402"/>
    <lineage>
        <taxon>Bacteria</taxon>
        <taxon>Pseudomonadati</taxon>
        <taxon>Bacteroidota</taxon>
        <taxon>Sphingobacteriia</taxon>
        <taxon>Sphingobacteriales</taxon>
        <taxon>Sphingobacteriaceae</taxon>
        <taxon>Sphingobacterium</taxon>
    </lineage>
</organism>
<feature type="transmembrane region" description="Helical" evidence="1">
    <location>
        <begin position="12"/>
        <end position="31"/>
    </location>
</feature>
<feature type="transmembrane region" description="Helical" evidence="1">
    <location>
        <begin position="206"/>
        <end position="226"/>
    </location>
</feature>
<sequence length="386" mass="44714">MFRKAVIWLHKWLGIITGIIVFLVSLSGAVYCFQDELKLVVYTDRYMLPSSEQSMPTRPLSELLDVAKSQLADGQDVSRIDLYPARDRNWVFRAVGTDEQALGHWNYFRYYKRIFVNPYNAEVVGIEDSKNEFFQLVLQLHMNLLLGKTYGHAVVGYSTAIFVVLLLSGIVLWWPKNRKPKTLKRSFWFNARVKWKRLNYDLHNVLGFYSFFIALLLCVTGLVFSFPGFKKIYLGFFDRMTSEAQTETHPQLGERIPSIQPDALDNTVIFLLNKYPEAGMMSIRLRDAEEPLIDVQIRMEEGRSGNFKWYYVRRKTLQIEKIIQSEDLKGGAKMAALNYDLHTGNIGGFGTKLLACLIALFCASLPVTGYILWWHKAKKRRKTYKK</sequence>
<name>A0ABW5KBT8_9SPHI</name>
<dbReference type="Pfam" id="PF03929">
    <property type="entry name" value="PepSY_TM"/>
    <property type="match status" value="1"/>
</dbReference>
<dbReference type="EMBL" id="JBHULR010000001">
    <property type="protein sequence ID" value="MFD2546347.1"/>
    <property type="molecule type" value="Genomic_DNA"/>
</dbReference>
<gene>
    <name evidence="2" type="ORF">ACFSR5_01675</name>
</gene>
<comment type="caution">
    <text evidence="2">The sequence shown here is derived from an EMBL/GenBank/DDBJ whole genome shotgun (WGS) entry which is preliminary data.</text>
</comment>
<evidence type="ECO:0000256" key="1">
    <source>
        <dbReference type="SAM" id="Phobius"/>
    </source>
</evidence>
<keyword evidence="3" id="KW-1185">Reference proteome</keyword>
<proteinExistence type="predicted"/>
<evidence type="ECO:0000313" key="3">
    <source>
        <dbReference type="Proteomes" id="UP001597545"/>
    </source>
</evidence>
<protein>
    <submittedName>
        <fullName evidence="2">PepSY-associated TM helix domain-containing protein</fullName>
    </submittedName>
</protein>
<dbReference type="RefSeq" id="WP_380900044.1">
    <property type="nucleotide sequence ID" value="NZ_JBHUEG010000002.1"/>
</dbReference>
<dbReference type="PANTHER" id="PTHR34219">
    <property type="entry name" value="IRON-REGULATED INNER MEMBRANE PROTEIN-RELATED"/>
    <property type="match status" value="1"/>
</dbReference>
<dbReference type="PANTHER" id="PTHR34219:SF3">
    <property type="entry name" value="BLL7967 PROTEIN"/>
    <property type="match status" value="1"/>
</dbReference>
<evidence type="ECO:0000313" key="2">
    <source>
        <dbReference type="EMBL" id="MFD2546347.1"/>
    </source>
</evidence>
<reference evidence="3" key="1">
    <citation type="journal article" date="2019" name="Int. J. Syst. Evol. Microbiol.">
        <title>The Global Catalogue of Microorganisms (GCM) 10K type strain sequencing project: providing services to taxonomists for standard genome sequencing and annotation.</title>
        <authorList>
            <consortium name="The Broad Institute Genomics Platform"/>
            <consortium name="The Broad Institute Genome Sequencing Center for Infectious Disease"/>
            <person name="Wu L."/>
            <person name="Ma J."/>
        </authorList>
    </citation>
    <scope>NUCLEOTIDE SEQUENCE [LARGE SCALE GENOMIC DNA]</scope>
    <source>
        <strain evidence="3">KCTC 42662</strain>
    </source>
</reference>
<keyword evidence="1" id="KW-0812">Transmembrane</keyword>
<keyword evidence="1" id="KW-0472">Membrane</keyword>
<feature type="transmembrane region" description="Helical" evidence="1">
    <location>
        <begin position="349"/>
        <end position="373"/>
    </location>
</feature>
<dbReference type="InterPro" id="IPR005625">
    <property type="entry name" value="PepSY-ass_TM"/>
</dbReference>
<feature type="transmembrane region" description="Helical" evidence="1">
    <location>
        <begin position="154"/>
        <end position="175"/>
    </location>
</feature>
<dbReference type="Proteomes" id="UP001597545">
    <property type="component" value="Unassembled WGS sequence"/>
</dbReference>
<keyword evidence="1" id="KW-1133">Transmembrane helix</keyword>
<accession>A0ABW5KBT8</accession>